<evidence type="ECO:0000313" key="1">
    <source>
        <dbReference type="EMBL" id="CAI9263741.1"/>
    </source>
</evidence>
<protein>
    <submittedName>
        <fullName evidence="1">Uncharacterized protein</fullName>
    </submittedName>
</protein>
<evidence type="ECO:0000313" key="2">
    <source>
        <dbReference type="Proteomes" id="UP001177003"/>
    </source>
</evidence>
<reference evidence="1" key="1">
    <citation type="submission" date="2023-04" db="EMBL/GenBank/DDBJ databases">
        <authorList>
            <person name="Vijverberg K."/>
            <person name="Xiong W."/>
            <person name="Schranz E."/>
        </authorList>
    </citation>
    <scope>NUCLEOTIDE SEQUENCE</scope>
</reference>
<gene>
    <name evidence="1" type="ORF">LSALG_LOCUS4419</name>
</gene>
<organism evidence="1 2">
    <name type="scientific">Lactuca saligna</name>
    <name type="common">Willowleaf lettuce</name>
    <dbReference type="NCBI Taxonomy" id="75948"/>
    <lineage>
        <taxon>Eukaryota</taxon>
        <taxon>Viridiplantae</taxon>
        <taxon>Streptophyta</taxon>
        <taxon>Embryophyta</taxon>
        <taxon>Tracheophyta</taxon>
        <taxon>Spermatophyta</taxon>
        <taxon>Magnoliopsida</taxon>
        <taxon>eudicotyledons</taxon>
        <taxon>Gunneridae</taxon>
        <taxon>Pentapetalae</taxon>
        <taxon>asterids</taxon>
        <taxon>campanulids</taxon>
        <taxon>Asterales</taxon>
        <taxon>Asteraceae</taxon>
        <taxon>Cichorioideae</taxon>
        <taxon>Cichorieae</taxon>
        <taxon>Lactucinae</taxon>
        <taxon>Lactuca</taxon>
    </lineage>
</organism>
<accession>A0AA35URK2</accession>
<dbReference type="Proteomes" id="UP001177003">
    <property type="component" value="Chromosome 0"/>
</dbReference>
<sequence length="167" mass="19144">MKGFKYRVPPIIYYHFLVLGGDYHFGILPLGNDEDVANFCQYVSEHKVMKVYTEHGETKLLTYFLNPTPVTKVTLVQLDEPHEDVQHNDEAPDDQSKESHIMTTPTNVVPTQPNQPEIQVNEVLQVVSLSPEYNRRRVMSKDGVMASCSKKIYFDGEDCQRLCCGNY</sequence>
<name>A0AA35URK2_LACSI</name>
<dbReference type="EMBL" id="OX465086">
    <property type="protein sequence ID" value="CAI9263741.1"/>
    <property type="molecule type" value="Genomic_DNA"/>
</dbReference>
<keyword evidence="2" id="KW-1185">Reference proteome</keyword>
<proteinExistence type="predicted"/>
<dbReference type="AlphaFoldDB" id="A0AA35URK2"/>